<organism evidence="2 5">
    <name type="scientific">Nelumbo nucifera</name>
    <name type="common">Sacred lotus</name>
    <dbReference type="NCBI Taxonomy" id="4432"/>
    <lineage>
        <taxon>Eukaryota</taxon>
        <taxon>Viridiplantae</taxon>
        <taxon>Streptophyta</taxon>
        <taxon>Embryophyta</taxon>
        <taxon>Tracheophyta</taxon>
        <taxon>Spermatophyta</taxon>
        <taxon>Magnoliopsida</taxon>
        <taxon>Proteales</taxon>
        <taxon>Nelumbonaceae</taxon>
        <taxon>Nelumbo</taxon>
    </lineage>
</organism>
<evidence type="ECO:0000313" key="5">
    <source>
        <dbReference type="Proteomes" id="UP000607653"/>
    </source>
</evidence>
<dbReference type="EMBL" id="DUZY01000006">
    <property type="protein sequence ID" value="DAD43865.1"/>
    <property type="molecule type" value="Genomic_DNA"/>
</dbReference>
<dbReference type="Proteomes" id="UP000607653">
    <property type="component" value="Unassembled WGS sequence"/>
</dbReference>
<evidence type="ECO:0000313" key="2">
    <source>
        <dbReference type="EMBL" id="DAD43857.1"/>
    </source>
</evidence>
<dbReference type="EMBL" id="DUZY01000006">
    <property type="protein sequence ID" value="DAD43857.1"/>
    <property type="molecule type" value="Genomic_DNA"/>
</dbReference>
<keyword evidence="5" id="KW-1185">Reference proteome</keyword>
<name>A0A822ZG51_NELNU</name>
<dbReference type="AlphaFoldDB" id="A0A822ZG51"/>
<evidence type="ECO:0000313" key="3">
    <source>
        <dbReference type="EMBL" id="DAD43865.1"/>
    </source>
</evidence>
<keyword evidence="1" id="KW-0472">Membrane</keyword>
<evidence type="ECO:0000256" key="1">
    <source>
        <dbReference type="SAM" id="Phobius"/>
    </source>
</evidence>
<keyword evidence="1" id="KW-1133">Transmembrane helix</keyword>
<proteinExistence type="predicted"/>
<keyword evidence="1" id="KW-0812">Transmembrane</keyword>
<sequence length="98" mass="11207">MATPKFNAVYFIFFILLSLSALYECRKDGNMEQISRMDPMEMKGGVKLYIPPCLPYQCKPNNVKCWCCISIPHGPCWTNKQECINICPPPSLKDQAFP</sequence>
<accession>A0A822ZG51</accession>
<comment type="caution">
    <text evidence="2">The sequence shown here is derived from an EMBL/GenBank/DDBJ whole genome shotgun (WGS) entry which is preliminary data.</text>
</comment>
<protein>
    <submittedName>
        <fullName evidence="2">Uncharacterized protein</fullName>
    </submittedName>
</protein>
<reference evidence="2 5" key="1">
    <citation type="journal article" date="2020" name="Mol. Biol. Evol.">
        <title>Distinct Expression and Methylation Patterns for Genes with Different Fates following a Single Whole-Genome Duplication in Flowering Plants.</title>
        <authorList>
            <person name="Shi T."/>
            <person name="Rahmani R.S."/>
            <person name="Gugger P.F."/>
            <person name="Wang M."/>
            <person name="Li H."/>
            <person name="Zhang Y."/>
            <person name="Li Z."/>
            <person name="Wang Q."/>
            <person name="Van de Peer Y."/>
            <person name="Marchal K."/>
            <person name="Chen J."/>
        </authorList>
    </citation>
    <scope>NUCLEOTIDE SEQUENCE [LARGE SCALE GENOMIC DNA]</scope>
    <source>
        <tissue evidence="2">Leaf</tissue>
    </source>
</reference>
<gene>
    <name evidence="2" type="ORF">HUJ06_002087</name>
    <name evidence="3" type="ORF">HUJ06_002095</name>
    <name evidence="4" type="ORF">HUJ06_002362</name>
</gene>
<evidence type="ECO:0000313" key="4">
    <source>
        <dbReference type="EMBL" id="DAD44132.1"/>
    </source>
</evidence>
<dbReference type="EMBL" id="DUZY01000006">
    <property type="protein sequence ID" value="DAD44132.1"/>
    <property type="molecule type" value="Genomic_DNA"/>
</dbReference>
<feature type="transmembrane region" description="Helical" evidence="1">
    <location>
        <begin position="6"/>
        <end position="23"/>
    </location>
</feature>